<organism evidence="1 2">
    <name type="scientific">Ferrimonas pelagia</name>
    <dbReference type="NCBI Taxonomy" id="1177826"/>
    <lineage>
        <taxon>Bacteria</taxon>
        <taxon>Pseudomonadati</taxon>
        <taxon>Pseudomonadota</taxon>
        <taxon>Gammaproteobacteria</taxon>
        <taxon>Alteromonadales</taxon>
        <taxon>Ferrimonadaceae</taxon>
        <taxon>Ferrimonas</taxon>
    </lineage>
</organism>
<protein>
    <submittedName>
        <fullName evidence="1">Uncharacterized protein</fullName>
    </submittedName>
</protein>
<proteinExistence type="predicted"/>
<dbReference type="Proteomes" id="UP001499988">
    <property type="component" value="Unassembled WGS sequence"/>
</dbReference>
<reference evidence="2" key="1">
    <citation type="journal article" date="2019" name="Int. J. Syst. Evol. Microbiol.">
        <title>The Global Catalogue of Microorganisms (GCM) 10K type strain sequencing project: providing services to taxonomists for standard genome sequencing and annotation.</title>
        <authorList>
            <consortium name="The Broad Institute Genomics Platform"/>
            <consortium name="The Broad Institute Genome Sequencing Center for Infectious Disease"/>
            <person name="Wu L."/>
            <person name="Ma J."/>
        </authorList>
    </citation>
    <scope>NUCLEOTIDE SEQUENCE [LARGE SCALE GENOMIC DNA]</scope>
    <source>
        <strain evidence="2">JCM 18401</strain>
    </source>
</reference>
<name>A0ABP9F5Y8_9GAMM</name>
<gene>
    <name evidence="1" type="ORF">GCM10023333_28820</name>
</gene>
<accession>A0ABP9F5Y8</accession>
<comment type="caution">
    <text evidence="1">The sequence shown here is derived from an EMBL/GenBank/DDBJ whole genome shotgun (WGS) entry which is preliminary data.</text>
</comment>
<dbReference type="EMBL" id="BAABJZ010000092">
    <property type="protein sequence ID" value="GAA4893928.1"/>
    <property type="molecule type" value="Genomic_DNA"/>
</dbReference>
<evidence type="ECO:0000313" key="1">
    <source>
        <dbReference type="EMBL" id="GAA4893928.1"/>
    </source>
</evidence>
<keyword evidence="2" id="KW-1185">Reference proteome</keyword>
<sequence length="266" mass="30339">MGIRLLSGSLILLYLFVFLGLLLPAAVLGADIERLPLPALQGESSGDNRATDKENISVSCVEELPVATIRPVGDNSPVEEQSELATSVYCEPEWLSTRSERSMEGADSMYHAIGGVGPYRDNRVQDGMGMLSLELGWRPNNWFTMGFNYADTRVEHLLEWLWDHNCHYDDDIYCSDPLRSGNYGHSWTMRGELGPRIRLGKLWFRPTLSAGYQRTKLYASHPRYSKEMDWVQGHGIEFGYGDNWSLIYRNEETGQHSQKSWLVRVW</sequence>
<evidence type="ECO:0000313" key="2">
    <source>
        <dbReference type="Proteomes" id="UP001499988"/>
    </source>
</evidence>